<dbReference type="EMBL" id="SRMA01026831">
    <property type="protein sequence ID" value="TRY66659.1"/>
    <property type="molecule type" value="Genomic_DNA"/>
</dbReference>
<sequence length="210" mass="23931">MFWRDWHPMRPFGPGYTPPPLVPFPHAGPPMAPPGYMHPSFIYPPPYYPGYFPNPLPPPVYFNPTYPPFAPVTPMNLMPHENFNLPPVYVPEERPPVFVGYANLPVAVETPRPKRSKKRDGSTTSRTEMWLDNILKDVFENVDFTAADEQIVEGLDNYLHQLGQTEILEILSEPDLPPPATNPSRKRKRSSDSTSAIVDLPQKRSRPELF</sequence>
<organism evidence="2 3">
    <name type="scientific">Danionella cerebrum</name>
    <dbReference type="NCBI Taxonomy" id="2873325"/>
    <lineage>
        <taxon>Eukaryota</taxon>
        <taxon>Metazoa</taxon>
        <taxon>Chordata</taxon>
        <taxon>Craniata</taxon>
        <taxon>Vertebrata</taxon>
        <taxon>Euteleostomi</taxon>
        <taxon>Actinopterygii</taxon>
        <taxon>Neopterygii</taxon>
        <taxon>Teleostei</taxon>
        <taxon>Ostariophysi</taxon>
        <taxon>Cypriniformes</taxon>
        <taxon>Danionidae</taxon>
        <taxon>Danioninae</taxon>
        <taxon>Danionella</taxon>
    </lineage>
</organism>
<accession>A0A553NMJ0</accession>
<protein>
    <submittedName>
        <fullName evidence="2">Uncharacterized protein</fullName>
    </submittedName>
</protein>
<keyword evidence="3" id="KW-1185">Reference proteome</keyword>
<dbReference type="PRINTS" id="PR01217">
    <property type="entry name" value="PRICHEXTENSN"/>
</dbReference>
<reference evidence="2 3" key="1">
    <citation type="journal article" date="2019" name="Sci. Data">
        <title>Hybrid genome assembly and annotation of Danionella translucida.</title>
        <authorList>
            <person name="Kadobianskyi M."/>
            <person name="Schulze L."/>
            <person name="Schuelke M."/>
            <person name="Judkewitz B."/>
        </authorList>
    </citation>
    <scope>NUCLEOTIDE SEQUENCE [LARGE SCALE GENOMIC DNA]</scope>
    <source>
        <strain evidence="2 3">Bolton</strain>
    </source>
</reference>
<dbReference type="Proteomes" id="UP000316079">
    <property type="component" value="Unassembled WGS sequence"/>
</dbReference>
<feature type="compositionally biased region" description="Basic and acidic residues" evidence="1">
    <location>
        <begin position="201"/>
        <end position="210"/>
    </location>
</feature>
<comment type="caution">
    <text evidence="2">The sequence shown here is derived from an EMBL/GenBank/DDBJ whole genome shotgun (WGS) entry which is preliminary data.</text>
</comment>
<evidence type="ECO:0000313" key="2">
    <source>
        <dbReference type="EMBL" id="TRY66659.1"/>
    </source>
</evidence>
<gene>
    <name evidence="2" type="ORF">DNTS_007994</name>
</gene>
<feature type="region of interest" description="Disordered" evidence="1">
    <location>
        <begin position="170"/>
        <end position="210"/>
    </location>
</feature>
<dbReference type="AlphaFoldDB" id="A0A553NMJ0"/>
<evidence type="ECO:0000256" key="1">
    <source>
        <dbReference type="SAM" id="MobiDB-lite"/>
    </source>
</evidence>
<name>A0A553NMJ0_9TELE</name>
<evidence type="ECO:0000313" key="3">
    <source>
        <dbReference type="Proteomes" id="UP000316079"/>
    </source>
</evidence>
<proteinExistence type="predicted"/>